<evidence type="ECO:0000256" key="2">
    <source>
        <dbReference type="ARBA" id="ARBA00022450"/>
    </source>
</evidence>
<evidence type="ECO:0000256" key="1">
    <source>
        <dbReference type="ARBA" id="ARBA00001957"/>
    </source>
</evidence>
<dbReference type="Pfam" id="PF00550">
    <property type="entry name" value="PP-binding"/>
    <property type="match status" value="3"/>
</dbReference>
<dbReference type="InterPro" id="IPR009081">
    <property type="entry name" value="PP-bd_ACP"/>
</dbReference>
<dbReference type="InterPro" id="IPR010071">
    <property type="entry name" value="AA_adenyl_dom"/>
</dbReference>
<dbReference type="InterPro" id="IPR006162">
    <property type="entry name" value="Ppantetheine_attach_site"/>
</dbReference>
<dbReference type="GO" id="GO:0072330">
    <property type="term" value="P:monocarboxylic acid biosynthetic process"/>
    <property type="evidence" value="ECO:0007669"/>
    <property type="project" value="UniProtKB-ARBA"/>
</dbReference>
<dbReference type="GO" id="GO:0009239">
    <property type="term" value="P:enterobactin biosynthetic process"/>
    <property type="evidence" value="ECO:0007669"/>
    <property type="project" value="TreeGrafter"/>
</dbReference>
<dbReference type="PANTHER" id="PTHR45527">
    <property type="entry name" value="NONRIBOSOMAL PEPTIDE SYNTHETASE"/>
    <property type="match status" value="1"/>
</dbReference>
<sequence>MMDNLAIESFLAELDKLGIYVYMQNGALKLRTKLDNVPSELLSRIKKNKDLLIEYMSQNHEKIGCLSSAQQRIWFISQYEQSSYAYNMSGLVRFSQPIHAKRLNQAINLLLSNNEVLKSNFISSEEGAIQKVCDQHEFAVDVAITQGNVSKEEIVSHLDAELTHCFDLANDLLVRGTLFTDNHCEHGQWLYIAMHHIIADGWSVGLFIQALLEALTDNQPPQKQLQYLDYVHWEQQYRLSDDYKEQLSYWQDQLVDIDLFELPTSYPRSAGKNYQGSVSHFHIDNQTSLNFSRVCQTLKVTEFVGYLSIFYCLLYRYSQKRDITLGVPVLNRSQAEFETMIGCFINTLPIRLQLKKTPTFTQLAQDVMCIVKQALANQSVALEDIITSLNLPKSSAHSALFQVLFNYNAVAVDNLSNEDISADLTALDNQSAKYDLTLNLTQSEGDLIGSVDYCSCLFDSQLIEAFCKDFVVLVDTFTADCNHLIDLVPLPSVDESSNILQAPQAKKQFISIVDSILNQVTVDPNQIALRQGDDQSLTYDALEKQSAAIACAIVNSLNVAHHQPIAILVKRSINSVVAMLGVMRAKCAYLPIEQGTPFKRILEILNQAQCQHLVIMGDDALQPSEQVQCVNNQVSIVKFESLIDDSIIVNSELLPVQGDDCAYVMFTSGSTGSPKGVMISHQALASYVNGVSEVIEFTAATKAAVVTGLATDLCLTGLYPVLANGGSVLLVGSEQQLPEPQKIAYELAKQQANLIKVTPSFAHELLPHIINLKCSNSVKHWIFGGEALTEPLVDAIQSHFPAASIVNHYGPTETCIGATAYKLTADSLCNWGSYSIGQPFSHVQIKILNEDHQGVPVGMPGELYIGGSSVALGYINAPSISEQAFVKFNGECFYRSGDQVRLNKSGQLEFLGRLDDQIKVRGFRVDTLDIEAKLNAIKNVKQAVVLCQKQAQQTILVAHVVTHEYGLSSLQVQQKIKADLKQHLPEPMIPSVIVVCDLLPLLANGKVDRNLLKSKPLVINTSDLVLPNTVIERQLASLFEQLTGAGKVGIHDDFFAIGGHSLLAMKLLNKIQTELAISITLKAIFANPTVAELAQYLEINATFEHSAHTISRQKRSGQHPLSYAQQRLWIVNQLQGHSSQYNLQGVFTLHGEIDSKRLEQAFDAVIQSHRILRFNYRVDENSHPVQFENTLLKFALVNHDLTSLCESQQLARVDQTISSDYQHSFDLSRDLMIRAQLIKLQSLKHVLIVNMHHIVSDGWSIEVLCKALSQYYSQIHSEALSVPDYSYIDYVYWQRENGKSKGWLSDLEYWRDKLSDLPKIHELPTDYERLNQPVQGGALFCRPFASSLSTLLRQYVKTSGHTLFLILQTVFSVWLSRASQQADVALGTAVSGRELPEFETLIGNFINTLVLYSNFNEQDSFNQAIASAKNVLNEAIAHQQLPFDLLVDELSHERNISIHPLIQIVFRVNNQVNEALQLEGLKVDAYNTNVRSAKLDLEVSVIDKGSEIVVEWLYDTALWQQSSIERFFAQYCHLLEQCLMDTDIKLSELAICSKAEQSALLNYAQLVEVHSQQQQRWDQRFSVMVKSHGEHIALRDGQNSITYTQLEYLSNQLAHSLLEMEFAPQSPIGVLLPSCVHMVLSILAISKANHVYVPLHIETPSNGIINIVDDAQMMMILALSDNTEKLIESGTDFLLLDDIFELESNFSGYSTSHPNIIGSKSIEQLCYIIYTSGSTGKPKGVTISHANVNAYLQHACESYLAGDPQLNESVVSTPLAFDATVTSLIPMLLVGGTVNILTDGVNQLPLLVDKLFKSNTNLLLKLTPAHLRAVLGLSQQVSPTQSAHTIIVGGEALTSELVLALQARLPKVRWINEYGPTETTVGSSTFTIEPDAQNQELPYSDVPIGLPISQVGMLVVDKFNQVAAVNMPGELLIAGPVVSPGYLNQVQLNKQKFIDIRVPYGKGLRIKQRFYRTGDVVRWHADGENIPSYLRYIGRCDDVVKLRGYRVDTNAICHHMLRFSGISECSITLDKEQALLCAHYITNPKASIDENQLKDYLSNQLLPYMVPSKFNQLERMPLTRNGKIDAKALQASTQSQINEPQQRIELKSLNTLQAYLLQLFSDVLNNQYITLDESFFELGGHSLLAIRLISEIRCDKHYDITLEQLFKTPSVLSLSQALAQCPLIESDNAIAPIARTERLPLSYAQQRLWLIEQVQSGTLQYHMPASFELKGTLHLGAFNEALKSIIERHEVLRSTILSGGAGESPEQLINEQFAVPLKIEDLSALNTQDALEQWLDLEQKAQQAPFNLSTDVLIRVLVVKFSGQHYRVHFNMHHIASDGWSMAILVNEFIAFYRHYSNEPSYTLASEFEQPFTVQYADFAYWQRQVANQASFAQSLDYWQTQLKNYPVLHQLPIDKPRPTLQQLEGDTWVQYLSINTVQAIHQYCKQHGLTLFMWLHSVFSLFVMRFSQTSDVLIGSPIAGREQPEVSNLIGFFVNTLVIRAQRKSEQSFEHFLQQQKQVILDAFKHQAVPFEQLVETLQPERDLGHQPLFQILFALQNNEVTEFKLPHLQIEQLPQNSHQMKFDLEVNAIEREHGIELQWNFATSLFKRNSIKAMACAFATMIDALLKQPLQLTSHVPLNTKEQQIQTVNAHTHFSDSSPNLSLLQRFNQVVNNDPNRTAVVAPNKTQMSFIDLQQQALQLASYLRKNNLAENGLVAICLPASSDMVVAMLAAWHVGCAYVPIDPKLPAERFKFILQDAQASCLVTSEAIQQQAFIANLEELGVPLVWFDNKESWQNTEVLIDWPDTSSEALAYVIYTSGTTGQPKGVEITQGNVALYLAHAQSSYLSEIESAVLSTPLAFDASVTTIWAPLLAGMAINIIADDDTMLDELAEQVFDNNASVLFKLTPAHLQGLLTRLPVQPIDNAHKLVVGGEALSVKLLEQLSHYLPNCYWVNEYGPTEATVGTSMYSTDKVGIAKLFKSSEQYVPIGRPIENTQLVVLDEHQQCVPAGVVGELYVGGHNLANGYLGLPVMSAEKFVLITLPGTNKAERFYRTGDKVRWLTDEQGIADQLQFYGRYDLQVKLRGYRIELGDIEHCLSKLEQVQQAYVLLNHEQENLAAFIVPSNEAPELIDNEPYSLSQEQLETLRQQLAPHLPHYMLPHKVIALKELPLTSNGKVDTVKLQNISHQIQTKTKNVAPRNELERNLVDIFSSLLGVASIGVTDGFFALGGHSLLATQCVAIIKEQLGIDIPVKVLFERPTIAALSQWYAINQAALDATPSDNTCDTSEEMFL</sequence>
<dbReference type="GO" id="GO:0009366">
    <property type="term" value="C:enterobactin synthetase complex"/>
    <property type="evidence" value="ECO:0007669"/>
    <property type="project" value="TreeGrafter"/>
</dbReference>
<dbReference type="FunFam" id="1.10.1200.10:FF:000016">
    <property type="entry name" value="Non-ribosomal peptide synthase"/>
    <property type="match status" value="1"/>
</dbReference>
<dbReference type="Gene3D" id="1.10.1200.10">
    <property type="entry name" value="ACP-like"/>
    <property type="match status" value="3"/>
</dbReference>
<feature type="domain" description="Carrier" evidence="4">
    <location>
        <begin position="3199"/>
        <end position="3274"/>
    </location>
</feature>
<dbReference type="InterPro" id="IPR001242">
    <property type="entry name" value="Condensation_dom"/>
</dbReference>
<dbReference type="Gene3D" id="3.40.50.980">
    <property type="match status" value="4"/>
</dbReference>
<dbReference type="GO" id="GO:0047527">
    <property type="term" value="F:2,3-dihydroxybenzoate-serine ligase activity"/>
    <property type="evidence" value="ECO:0007669"/>
    <property type="project" value="TreeGrafter"/>
</dbReference>
<dbReference type="GO" id="GO:0043041">
    <property type="term" value="P:amino acid activation for nonribosomal peptide biosynthetic process"/>
    <property type="evidence" value="ECO:0007669"/>
    <property type="project" value="TreeGrafter"/>
</dbReference>
<dbReference type="PROSITE" id="PS00455">
    <property type="entry name" value="AMP_BINDING"/>
    <property type="match status" value="3"/>
</dbReference>
<evidence type="ECO:0000313" key="5">
    <source>
        <dbReference type="EMBL" id="CAH9058263.1"/>
    </source>
</evidence>
<dbReference type="FunFam" id="3.30.300.30:FF:000015">
    <property type="entry name" value="Nonribosomal peptide synthase SidD"/>
    <property type="match status" value="1"/>
</dbReference>
<dbReference type="PROSITE" id="PS50075">
    <property type="entry name" value="CARRIER"/>
    <property type="match status" value="3"/>
</dbReference>
<dbReference type="InterPro" id="IPR041464">
    <property type="entry name" value="TubC_N"/>
</dbReference>
<dbReference type="Gene3D" id="1.10.10.1830">
    <property type="entry name" value="Non-ribosomal peptide synthase, adenylation domain"/>
    <property type="match status" value="1"/>
</dbReference>
<dbReference type="InterPro" id="IPR045851">
    <property type="entry name" value="AMP-bd_C_sf"/>
</dbReference>
<dbReference type="PROSITE" id="PS00012">
    <property type="entry name" value="PHOSPHOPANTETHEINE"/>
    <property type="match status" value="2"/>
</dbReference>
<dbReference type="Proteomes" id="UP001152467">
    <property type="component" value="Unassembled WGS sequence"/>
</dbReference>
<dbReference type="InterPro" id="IPR023213">
    <property type="entry name" value="CAT-like_dom_sf"/>
</dbReference>
<keyword evidence="6" id="KW-1185">Reference proteome</keyword>
<evidence type="ECO:0000313" key="6">
    <source>
        <dbReference type="Proteomes" id="UP001152467"/>
    </source>
</evidence>
<accession>A0A9W4VZK1</accession>
<dbReference type="GO" id="GO:0031177">
    <property type="term" value="F:phosphopantetheine binding"/>
    <property type="evidence" value="ECO:0007669"/>
    <property type="project" value="InterPro"/>
</dbReference>
<dbReference type="Gene3D" id="3.30.559.10">
    <property type="entry name" value="Chloramphenicol acetyltransferase-like domain"/>
    <property type="match status" value="3"/>
</dbReference>
<dbReference type="Gene3D" id="3.30.300.30">
    <property type="match status" value="3"/>
</dbReference>
<dbReference type="CDD" id="cd05930">
    <property type="entry name" value="A_NRPS"/>
    <property type="match status" value="3"/>
</dbReference>
<dbReference type="InterPro" id="IPR000873">
    <property type="entry name" value="AMP-dep_synth/lig_dom"/>
</dbReference>
<dbReference type="SUPFAM" id="SSF47336">
    <property type="entry name" value="ACP-like"/>
    <property type="match status" value="3"/>
</dbReference>
<dbReference type="SUPFAM" id="SSF52777">
    <property type="entry name" value="CoA-dependent acyltransferases"/>
    <property type="match status" value="6"/>
</dbReference>
<dbReference type="InterPro" id="IPR020806">
    <property type="entry name" value="PKS_PP-bd"/>
</dbReference>
<dbReference type="Gene3D" id="3.30.559.30">
    <property type="entry name" value="Nonribosomal peptide synthetase, condensation domain"/>
    <property type="match status" value="3"/>
</dbReference>
<dbReference type="CDD" id="cd19531">
    <property type="entry name" value="LCL_NRPS-like"/>
    <property type="match status" value="3"/>
</dbReference>
<dbReference type="Gene3D" id="3.40.50.12780">
    <property type="entry name" value="N-terminal domain of ligase-like"/>
    <property type="match status" value="1"/>
</dbReference>
<dbReference type="SMART" id="SM00823">
    <property type="entry name" value="PKS_PP"/>
    <property type="match status" value="2"/>
</dbReference>
<reference evidence="5" key="1">
    <citation type="submission" date="2022-07" db="EMBL/GenBank/DDBJ databases">
        <authorList>
            <person name="Criscuolo A."/>
        </authorList>
    </citation>
    <scope>NUCLEOTIDE SEQUENCE</scope>
    <source>
        <strain evidence="5">CIP111854</strain>
    </source>
</reference>
<evidence type="ECO:0000259" key="4">
    <source>
        <dbReference type="PROSITE" id="PS50075"/>
    </source>
</evidence>
<dbReference type="InterPro" id="IPR036736">
    <property type="entry name" value="ACP-like_sf"/>
</dbReference>
<gene>
    <name evidence="5" type="primary">tycC_1</name>
    <name evidence="5" type="ORF">PSECIP111854_02167</name>
</gene>
<feature type="domain" description="Carrier" evidence="4">
    <location>
        <begin position="2107"/>
        <end position="2182"/>
    </location>
</feature>
<feature type="domain" description="Carrier" evidence="4">
    <location>
        <begin position="1026"/>
        <end position="1101"/>
    </location>
</feature>
<dbReference type="RefSeq" id="WP_261626396.1">
    <property type="nucleotide sequence ID" value="NZ_CAMAPC010000007.1"/>
</dbReference>
<dbReference type="Pfam" id="PF13193">
    <property type="entry name" value="AMP-binding_C"/>
    <property type="match status" value="2"/>
</dbReference>
<dbReference type="NCBIfam" id="NF003417">
    <property type="entry name" value="PRK04813.1"/>
    <property type="match status" value="3"/>
</dbReference>
<dbReference type="InterPro" id="IPR025110">
    <property type="entry name" value="AMP-bd_C"/>
</dbReference>
<dbReference type="InterPro" id="IPR044894">
    <property type="entry name" value="TubC_N_sf"/>
</dbReference>
<dbReference type="NCBIfam" id="TIGR01733">
    <property type="entry name" value="AA-adenyl-dom"/>
    <property type="match status" value="2"/>
</dbReference>
<dbReference type="Pfam" id="PF00668">
    <property type="entry name" value="Condensation"/>
    <property type="match status" value="3"/>
</dbReference>
<name>A0A9W4VZK1_9GAMM</name>
<proteinExistence type="predicted"/>
<dbReference type="InterPro" id="IPR020845">
    <property type="entry name" value="AMP-binding_CS"/>
</dbReference>
<comment type="cofactor">
    <cofactor evidence="1">
        <name>pantetheine 4'-phosphate</name>
        <dbReference type="ChEBI" id="CHEBI:47942"/>
    </cofactor>
</comment>
<dbReference type="SUPFAM" id="SSF56801">
    <property type="entry name" value="Acetyl-CoA synthetase-like"/>
    <property type="match status" value="3"/>
</dbReference>
<dbReference type="EMBL" id="CAMAPC010000007">
    <property type="protein sequence ID" value="CAH9058263.1"/>
    <property type="molecule type" value="Genomic_DNA"/>
</dbReference>
<dbReference type="GO" id="GO:0005829">
    <property type="term" value="C:cytosol"/>
    <property type="evidence" value="ECO:0007669"/>
    <property type="project" value="TreeGrafter"/>
</dbReference>
<dbReference type="FunFam" id="1.10.1200.10:FF:000005">
    <property type="entry name" value="Nonribosomal peptide synthetase 1"/>
    <property type="match status" value="1"/>
</dbReference>
<dbReference type="FunFam" id="3.40.50.980:FF:000001">
    <property type="entry name" value="Non-ribosomal peptide synthetase"/>
    <property type="match status" value="1"/>
</dbReference>
<evidence type="ECO:0000256" key="3">
    <source>
        <dbReference type="ARBA" id="ARBA00022553"/>
    </source>
</evidence>
<keyword evidence="3" id="KW-0597">Phosphoprotein</keyword>
<protein>
    <submittedName>
        <fullName evidence="5">Tyrocidine synthase 3</fullName>
    </submittedName>
</protein>
<keyword evidence="2" id="KW-0596">Phosphopantetheine</keyword>
<dbReference type="Pfam" id="PF18563">
    <property type="entry name" value="TubC_N"/>
    <property type="match status" value="1"/>
</dbReference>
<dbReference type="PANTHER" id="PTHR45527:SF1">
    <property type="entry name" value="FATTY ACID SYNTHASE"/>
    <property type="match status" value="1"/>
</dbReference>
<comment type="caution">
    <text evidence="5">The sequence shown here is derived from an EMBL/GenBank/DDBJ whole genome shotgun (WGS) entry which is preliminary data.</text>
</comment>
<organism evidence="5 6">
    <name type="scientific">Pseudoalteromonas holothuriae</name>
    <dbReference type="NCBI Taxonomy" id="2963714"/>
    <lineage>
        <taxon>Bacteria</taxon>
        <taxon>Pseudomonadati</taxon>
        <taxon>Pseudomonadota</taxon>
        <taxon>Gammaproteobacteria</taxon>
        <taxon>Alteromonadales</taxon>
        <taxon>Pseudoalteromonadaceae</taxon>
        <taxon>Pseudoalteromonas</taxon>
    </lineage>
</organism>
<dbReference type="Gene3D" id="2.30.38.10">
    <property type="entry name" value="Luciferase, Domain 3"/>
    <property type="match status" value="2"/>
</dbReference>
<dbReference type="InterPro" id="IPR042099">
    <property type="entry name" value="ANL_N_sf"/>
</dbReference>
<dbReference type="Pfam" id="PF00501">
    <property type="entry name" value="AMP-binding"/>
    <property type="match status" value="3"/>
</dbReference>